<evidence type="ECO:0000313" key="2">
    <source>
        <dbReference type="Proteomes" id="UP000192328"/>
    </source>
</evidence>
<accession>A0AC61PNQ7</accession>
<dbReference type="Proteomes" id="UP000192328">
    <property type="component" value="Unassembled WGS sequence"/>
</dbReference>
<reference evidence="1" key="1">
    <citation type="submission" date="2017-04" db="EMBL/GenBank/DDBJ databases">
        <authorList>
            <person name="Varghese N."/>
            <person name="Submissions S."/>
        </authorList>
    </citation>
    <scope>NUCLEOTIDE SEQUENCE</scope>
    <source>
        <strain evidence="1">WTE2008</strain>
    </source>
</reference>
<keyword evidence="2" id="KW-1185">Reference proteome</keyword>
<dbReference type="EMBL" id="FWXZ01000006">
    <property type="protein sequence ID" value="SMC79253.1"/>
    <property type="molecule type" value="Genomic_DNA"/>
</dbReference>
<sequence length="282" mass="30400">MKKVILWILAFALTGTLLLSCVCLIGRQVIAPGLQEDGAQVSDEVIREEKELARQRITELADLYGFTAEPVIEFVDEETLRGLHKEASQWYSRILTSGKAGEDVEWNPEGLEEIFAKDPAITALERDEAESMVINCTAEVRRSMLRMVLPMRQQVIGIGLQMAAKKVDIANLLEFFAGTPWALLAVSAFIAGLIALIAGRVRASLKYIGSALGAAAIVLAALVILYLTAGIQSMIREASAGLTIQYQDVASGSFMLTGVLAAVLLAGCAVCLVLGRKYEAKA</sequence>
<comment type="caution">
    <text evidence="1">The sequence shown here is derived from an EMBL/GenBank/DDBJ whole genome shotgun (WGS) entry which is preliminary data.</text>
</comment>
<name>A0AC61PNQ7_9FIRM</name>
<evidence type="ECO:0000313" key="1">
    <source>
        <dbReference type="EMBL" id="SMC79253.1"/>
    </source>
</evidence>
<proteinExistence type="predicted"/>
<gene>
    <name evidence="1" type="ORF">SAMN06297397_2520</name>
</gene>
<protein>
    <submittedName>
        <fullName evidence="1">Uncharacterized protein</fullName>
    </submittedName>
</protein>
<organism evidence="1 2">
    <name type="scientific">Aristaeella lactis</name>
    <dbReference type="NCBI Taxonomy" id="3046383"/>
    <lineage>
        <taxon>Bacteria</taxon>
        <taxon>Bacillati</taxon>
        <taxon>Bacillota</taxon>
        <taxon>Clostridia</taxon>
        <taxon>Eubacteriales</taxon>
        <taxon>Aristaeellaceae</taxon>
        <taxon>Aristaeella</taxon>
    </lineage>
</organism>